<dbReference type="EMBL" id="JEXD01000010">
    <property type="protein sequence ID" value="EXC07819.1"/>
    <property type="molecule type" value="Genomic_DNA"/>
</dbReference>
<evidence type="ECO:0000313" key="2">
    <source>
        <dbReference type="EMBL" id="EXC04287.1"/>
    </source>
</evidence>
<dbReference type="EMBL" id="JEXD01000026">
    <property type="protein sequence ID" value="EXC06259.1"/>
    <property type="molecule type" value="Genomic_DNA"/>
</dbReference>
<dbReference type="Proteomes" id="UP000021108">
    <property type="component" value="Unassembled WGS sequence"/>
</dbReference>
<protein>
    <submittedName>
        <fullName evidence="3">Uncharacterized protein</fullName>
    </submittedName>
</protein>
<keyword evidence="1" id="KW-0812">Transmembrane</keyword>
<evidence type="ECO:0000313" key="3">
    <source>
        <dbReference type="EMBL" id="EXC06259.1"/>
    </source>
</evidence>
<dbReference type="RefSeq" id="WP_153561885.1">
    <property type="nucleotide sequence ID" value="NZ_JEXD01000010.1"/>
</dbReference>
<comment type="caution">
    <text evidence="3">The sequence shown here is derived from an EMBL/GenBank/DDBJ whole genome shotgun (WGS) entry which is preliminary data.</text>
</comment>
<organism evidence="3 5">
    <name type="scientific">Acinetobacter baumannii 625974</name>
    <dbReference type="NCBI Taxonomy" id="1310607"/>
    <lineage>
        <taxon>Bacteria</taxon>
        <taxon>Pseudomonadati</taxon>
        <taxon>Pseudomonadota</taxon>
        <taxon>Gammaproteobacteria</taxon>
        <taxon>Moraxellales</taxon>
        <taxon>Moraxellaceae</taxon>
        <taxon>Acinetobacter</taxon>
        <taxon>Acinetobacter calcoaceticus/baumannii complex</taxon>
    </lineage>
</organism>
<evidence type="ECO:0000313" key="5">
    <source>
        <dbReference type="Proteomes" id="UP000021108"/>
    </source>
</evidence>
<feature type="transmembrane region" description="Helical" evidence="1">
    <location>
        <begin position="7"/>
        <end position="28"/>
    </location>
</feature>
<dbReference type="EMBL" id="JEXD01000067">
    <property type="protein sequence ID" value="EXC04287.1"/>
    <property type="molecule type" value="Genomic_DNA"/>
</dbReference>
<dbReference type="AlphaFoldDB" id="A0A009QGN5"/>
<accession>A0A009QGN5</accession>
<keyword evidence="1" id="KW-1133">Transmembrane helix</keyword>
<evidence type="ECO:0000313" key="4">
    <source>
        <dbReference type="EMBL" id="EXC07819.1"/>
    </source>
</evidence>
<proteinExistence type="predicted"/>
<evidence type="ECO:0000256" key="1">
    <source>
        <dbReference type="SAM" id="Phobius"/>
    </source>
</evidence>
<gene>
    <name evidence="4" type="ORF">J506_1638</name>
    <name evidence="3" type="ORF">J506_2768</name>
    <name evidence="2" type="ORF">J506_3885</name>
</gene>
<dbReference type="PATRIC" id="fig|1310607.3.peg.1592"/>
<keyword evidence="1" id="KW-0472">Membrane</keyword>
<reference evidence="3 5" key="1">
    <citation type="submission" date="2014-02" db="EMBL/GenBank/DDBJ databases">
        <title>Comparative genomics and transcriptomics to identify genetic mechanisms underlying the emergence of carbapenem resistant Acinetobacter baumannii (CRAb).</title>
        <authorList>
            <person name="Harris A.D."/>
            <person name="Johnson K.J."/>
            <person name="George J."/>
            <person name="Shefchek K."/>
            <person name="Daugherty S.C."/>
            <person name="Parankush S."/>
            <person name="Sadzewicz L."/>
            <person name="Tallon L."/>
            <person name="Sengamalay N."/>
            <person name="Hazen T.H."/>
            <person name="Rasko D.A."/>
        </authorList>
    </citation>
    <scope>NUCLEOTIDE SEQUENCE [LARGE SCALE GENOMIC DNA]</scope>
    <source>
        <strain evidence="3 5">625974</strain>
    </source>
</reference>
<name>A0A009QGN5_ACIBA</name>
<sequence length="53" mass="6035">MGRRTDYGFLWVLIGVFMIVVGIGGTLINAKMVCEKQEVFWIKGTQYSCSIFK</sequence>